<organism evidence="1 2">
    <name type="scientific">Billgrantia aerodenitrificans</name>
    <dbReference type="NCBI Taxonomy" id="2733483"/>
    <lineage>
        <taxon>Bacteria</taxon>
        <taxon>Pseudomonadati</taxon>
        <taxon>Pseudomonadota</taxon>
        <taxon>Gammaproteobacteria</taxon>
        <taxon>Oceanospirillales</taxon>
        <taxon>Halomonadaceae</taxon>
        <taxon>Billgrantia</taxon>
    </lineage>
</organism>
<accession>A0ABS9AU80</accession>
<dbReference type="PANTHER" id="PTHR13061:SF29">
    <property type="entry name" value="GAMMA CARBONIC ANHYDRASE-LIKE 1, MITOCHONDRIAL-RELATED"/>
    <property type="match status" value="1"/>
</dbReference>
<dbReference type="Pfam" id="PF00132">
    <property type="entry name" value="Hexapep"/>
    <property type="match status" value="1"/>
</dbReference>
<name>A0ABS9AU80_9GAMM</name>
<evidence type="ECO:0000313" key="1">
    <source>
        <dbReference type="EMBL" id="MCE8025422.1"/>
    </source>
</evidence>
<gene>
    <name evidence="1" type="ORF">HOP59_14925</name>
</gene>
<dbReference type="Gene3D" id="2.160.10.10">
    <property type="entry name" value="Hexapeptide repeat proteins"/>
    <property type="match status" value="1"/>
</dbReference>
<dbReference type="InterPro" id="IPR047324">
    <property type="entry name" value="LbH_gamma_CA-like"/>
</dbReference>
<dbReference type="Proteomes" id="UP001320272">
    <property type="component" value="Unassembled WGS sequence"/>
</dbReference>
<dbReference type="EMBL" id="JABFTV010000007">
    <property type="protein sequence ID" value="MCE8025422.1"/>
    <property type="molecule type" value="Genomic_DNA"/>
</dbReference>
<dbReference type="InterPro" id="IPR001451">
    <property type="entry name" value="Hexapep"/>
</dbReference>
<dbReference type="SUPFAM" id="SSF51161">
    <property type="entry name" value="Trimeric LpxA-like enzymes"/>
    <property type="match status" value="1"/>
</dbReference>
<reference evidence="1 2" key="1">
    <citation type="journal article" date="2021" name="Front. Microbiol.">
        <title>Aerobic Denitrification and Heterotrophic Sulfur Oxidation in the Genus Halomonas Revealed by Six Novel Species Characterizations and Genome-Based Analysis.</title>
        <authorList>
            <person name="Wang L."/>
            <person name="Shao Z."/>
        </authorList>
    </citation>
    <scope>NUCLEOTIDE SEQUENCE [LARGE SCALE GENOMIC DNA]</scope>
    <source>
        <strain evidence="1 2">MCCC 1A11058</strain>
    </source>
</reference>
<protein>
    <submittedName>
        <fullName evidence="1">Gamma carbonic anhydrase family protein</fullName>
    </submittedName>
</protein>
<dbReference type="RefSeq" id="WP_234254488.1">
    <property type="nucleotide sequence ID" value="NZ_JABFTV010000007.1"/>
</dbReference>
<keyword evidence="2" id="KW-1185">Reference proteome</keyword>
<dbReference type="InterPro" id="IPR050484">
    <property type="entry name" value="Transf_Hexapept/Carb_Anhydrase"/>
</dbReference>
<dbReference type="CDD" id="cd04645">
    <property type="entry name" value="LbH_gamma_CA_like"/>
    <property type="match status" value="1"/>
</dbReference>
<dbReference type="InterPro" id="IPR011004">
    <property type="entry name" value="Trimer_LpxA-like_sf"/>
</dbReference>
<comment type="caution">
    <text evidence="1">The sequence shown here is derived from an EMBL/GenBank/DDBJ whole genome shotgun (WGS) entry which is preliminary data.</text>
</comment>
<proteinExistence type="predicted"/>
<sequence length="175" mass="18487">MTTYALGETRPSHDDSVFIAREAAVIGDVRMGKDVSIWPGAVLRGDNEPISIGDNSNIQENCVLHTDPGFPLSIGTDVTIGHLVMLHGCSIGNGTLIGMQSTVLNGARIGENCLIGAGSLITSNKEFPPNSLIMGTPAKVVRTLSPEEVAGLTASSQSYVERKARFLAELIPLDE</sequence>
<dbReference type="PANTHER" id="PTHR13061">
    <property type="entry name" value="DYNACTIN SUBUNIT P25"/>
    <property type="match status" value="1"/>
</dbReference>
<evidence type="ECO:0000313" key="2">
    <source>
        <dbReference type="Proteomes" id="UP001320272"/>
    </source>
</evidence>